<dbReference type="Pfam" id="PF24048">
    <property type="entry name" value="LRR_NXF1-5"/>
    <property type="match status" value="1"/>
</dbReference>
<proteinExistence type="inferred from homology"/>
<evidence type="ECO:0000256" key="21">
    <source>
        <dbReference type="SAM" id="Phobius"/>
    </source>
</evidence>
<dbReference type="CDD" id="cd00780">
    <property type="entry name" value="NTF2"/>
    <property type="match status" value="1"/>
</dbReference>
<feature type="transmembrane region" description="Helical" evidence="21">
    <location>
        <begin position="144"/>
        <end position="165"/>
    </location>
</feature>
<keyword evidence="5" id="KW-0813">Transport</keyword>
<dbReference type="VEuPathDB" id="VectorBase:GMOY010526"/>
<dbReference type="SUPFAM" id="SSF54427">
    <property type="entry name" value="NTF2-like"/>
    <property type="match status" value="1"/>
</dbReference>
<feature type="transmembrane region" description="Helical" evidence="21">
    <location>
        <begin position="371"/>
        <end position="396"/>
    </location>
</feature>
<feature type="transmembrane region" description="Helical" evidence="21">
    <location>
        <begin position="477"/>
        <end position="499"/>
    </location>
</feature>
<feature type="transmembrane region" description="Helical" evidence="21">
    <location>
        <begin position="177"/>
        <end position="199"/>
    </location>
</feature>
<dbReference type="InterPro" id="IPR012677">
    <property type="entry name" value="Nucleotide-bd_a/b_plait_sf"/>
</dbReference>
<dbReference type="PROSITE" id="PS00456">
    <property type="entry name" value="NA_SOLUT_SYMP_1"/>
    <property type="match status" value="1"/>
</dbReference>
<feature type="transmembrane region" description="Helical" evidence="21">
    <location>
        <begin position="103"/>
        <end position="123"/>
    </location>
</feature>
<dbReference type="EnsemblMetazoa" id="GMOY010526-RA">
    <property type="protein sequence ID" value="GMOY010526-PA"/>
    <property type="gene ID" value="GMOY010526"/>
</dbReference>
<dbReference type="SUPFAM" id="SSF52058">
    <property type="entry name" value="L domain-like"/>
    <property type="match status" value="1"/>
</dbReference>
<dbReference type="Gene3D" id="1.10.8.10">
    <property type="entry name" value="DNA helicase RuvA subunit, C-terminal domain"/>
    <property type="match status" value="1"/>
</dbReference>
<keyword evidence="9" id="KW-0677">Repeat</keyword>
<keyword evidence="13" id="KW-0915">Sodium</keyword>
<feature type="region of interest" description="Disordered" evidence="20">
    <location>
        <begin position="37"/>
        <end position="65"/>
    </location>
</feature>
<dbReference type="InterPro" id="IPR051163">
    <property type="entry name" value="Sodium:Solute_Symporter_SSF"/>
</dbReference>
<feature type="domain" description="NTF2" evidence="22">
    <location>
        <begin position="1031"/>
        <end position="1181"/>
    </location>
</feature>
<evidence type="ECO:0000256" key="11">
    <source>
        <dbReference type="ARBA" id="ARBA00022884"/>
    </source>
</evidence>
<dbReference type="InterPro" id="IPR035979">
    <property type="entry name" value="RBD_domain_sf"/>
</dbReference>
<dbReference type="InterPro" id="IPR009060">
    <property type="entry name" value="UBA-like_sf"/>
</dbReference>
<feature type="transmembrane region" description="Helical" evidence="21">
    <location>
        <begin position="285"/>
        <end position="309"/>
    </location>
</feature>
<comment type="similarity">
    <text evidence="4">Belongs to the NXF family.</text>
</comment>
<dbReference type="FunFam" id="3.10.450.50:FF:000004">
    <property type="entry name" value="Nuclear RNA export factor 1"/>
    <property type="match status" value="1"/>
</dbReference>
<dbReference type="GO" id="GO:0005654">
    <property type="term" value="C:nucleoplasm"/>
    <property type="evidence" value="ECO:0007669"/>
    <property type="project" value="UniProtKB-SubCell"/>
</dbReference>
<evidence type="ECO:0000313" key="24">
    <source>
        <dbReference type="EnsemblMetazoa" id="GMOY010526-PA"/>
    </source>
</evidence>
<keyword evidence="14" id="KW-0406">Ion transport</keyword>
<dbReference type="Pfam" id="PF03943">
    <property type="entry name" value="TAP_C"/>
    <property type="match status" value="1"/>
</dbReference>
<dbReference type="FunFam" id="3.80.10.10:FF:000384">
    <property type="entry name" value="Nuclear RNA export factor 1"/>
    <property type="match status" value="1"/>
</dbReference>
<keyword evidence="6" id="KW-1003">Cell membrane</keyword>
<dbReference type="PROSITE" id="PS51450">
    <property type="entry name" value="LRR"/>
    <property type="match status" value="1"/>
</dbReference>
<evidence type="ECO:0000256" key="8">
    <source>
        <dbReference type="ARBA" id="ARBA00022692"/>
    </source>
</evidence>
<organism evidence="24 25">
    <name type="scientific">Glossina morsitans morsitans</name>
    <name type="common">Savannah tsetse fly</name>
    <dbReference type="NCBI Taxonomy" id="37546"/>
    <lineage>
        <taxon>Eukaryota</taxon>
        <taxon>Metazoa</taxon>
        <taxon>Ecdysozoa</taxon>
        <taxon>Arthropoda</taxon>
        <taxon>Hexapoda</taxon>
        <taxon>Insecta</taxon>
        <taxon>Pterygota</taxon>
        <taxon>Neoptera</taxon>
        <taxon>Endopterygota</taxon>
        <taxon>Diptera</taxon>
        <taxon>Brachycera</taxon>
        <taxon>Muscomorpha</taxon>
        <taxon>Hippoboscoidea</taxon>
        <taxon>Glossinidae</taxon>
        <taxon>Glossina</taxon>
    </lineage>
</organism>
<keyword evidence="10" id="KW-0509">mRNA transport</keyword>
<dbReference type="Pfam" id="PF06212">
    <property type="entry name" value="GRIM-19"/>
    <property type="match status" value="1"/>
</dbReference>
<evidence type="ECO:0000256" key="2">
    <source>
        <dbReference type="ARBA" id="ARBA00004651"/>
    </source>
</evidence>
<comment type="subcellular location">
    <subcellularLocation>
        <location evidence="2">Cell membrane</location>
        <topology evidence="2">Multi-pass membrane protein</topology>
    </subcellularLocation>
    <subcellularLocation>
        <location evidence="1">Nucleus</location>
        <location evidence="1">Nucleoplasm</location>
    </subcellularLocation>
</comment>
<dbReference type="Proteomes" id="UP000092444">
    <property type="component" value="Unassembled WGS sequence"/>
</dbReference>
<dbReference type="GO" id="GO:0098660">
    <property type="term" value="P:inorganic ion transmembrane transport"/>
    <property type="evidence" value="ECO:0007669"/>
    <property type="project" value="UniProtKB-ARBA"/>
</dbReference>
<feature type="transmembrane region" description="Helical" evidence="21">
    <location>
        <begin position="505"/>
        <end position="530"/>
    </location>
</feature>
<dbReference type="Gene3D" id="3.10.450.50">
    <property type="match status" value="1"/>
</dbReference>
<feature type="transmembrane region" description="Helical" evidence="21">
    <location>
        <begin position="431"/>
        <end position="456"/>
    </location>
</feature>
<dbReference type="PANTHER" id="PTHR42985">
    <property type="entry name" value="SODIUM-COUPLED MONOCARBOXYLATE TRANSPORTER"/>
    <property type="match status" value="1"/>
</dbReference>
<feature type="domain" description="TAP-C" evidence="23">
    <location>
        <begin position="1246"/>
        <end position="1301"/>
    </location>
</feature>
<evidence type="ECO:0000256" key="14">
    <source>
        <dbReference type="ARBA" id="ARBA00023065"/>
    </source>
</evidence>
<dbReference type="Gene3D" id="3.30.70.330">
    <property type="match status" value="1"/>
</dbReference>
<evidence type="ECO:0000256" key="9">
    <source>
        <dbReference type="ARBA" id="ARBA00022737"/>
    </source>
</evidence>
<dbReference type="PROSITE" id="PS51281">
    <property type="entry name" value="TAP_C"/>
    <property type="match status" value="1"/>
</dbReference>
<dbReference type="GO" id="GO:0015075">
    <property type="term" value="F:monoatomic ion transmembrane transporter activity"/>
    <property type="evidence" value="ECO:0007669"/>
    <property type="project" value="UniProtKB-ARBA"/>
</dbReference>
<evidence type="ECO:0000256" key="10">
    <source>
        <dbReference type="ARBA" id="ARBA00022816"/>
    </source>
</evidence>
<dbReference type="GO" id="GO:0003723">
    <property type="term" value="F:RNA binding"/>
    <property type="evidence" value="ECO:0007669"/>
    <property type="project" value="UniProtKB-KW"/>
</dbReference>
<dbReference type="Pfam" id="PF09162">
    <property type="entry name" value="Tap-RNA_bind"/>
    <property type="match status" value="1"/>
</dbReference>
<feature type="transmembrane region" description="Helical" evidence="21">
    <location>
        <begin position="220"/>
        <end position="241"/>
    </location>
</feature>
<dbReference type="InterPro" id="IPR018212">
    <property type="entry name" value="Na/solute_symporter_CS"/>
</dbReference>
<dbReference type="Pfam" id="PF22602">
    <property type="entry name" value="NXF_NTF2"/>
    <property type="match status" value="1"/>
</dbReference>
<accession>A0A1B0GB42</accession>
<dbReference type="InterPro" id="IPR009346">
    <property type="entry name" value="GRIM-19"/>
</dbReference>
<sequence>NSTRRVSFKPSQLQSKCGIKSRLAELAVRTRLEDDEDMDGLATTSTFDERTRGPRRKGSPIPKGKFGQTRKLMPSTFGWYQVTRKRNSLLLIKYYTMAGSFDVWDYVVLVIVLAISAAIGVYYRLTGGQQKTTAEYLLADRSMPVMPVAFSLMASFMSAVTLLGVSMENYQYGTQFVVINLAYVLATPAAAYLILPVFYRLKTASVYEYLEARFGFATRLYASLAFSLQMILYMGIVLYAPALALEAVTGLNLVFSIIAVGVVCTFYATLGGMKAVLITDVFQSVLMFACIFAVIICAGIEAGGLAPIWETAREGGRLEFFNFSADPTIRHTWFTQIIGGAATYLSIYGVNQTQVQRLLAVRSLRESAKSLWWSMPILIVLSLTTCFSGLCIYFYYQNCDPLLEGRINSRDQLLPLFVVDTMGHLPGMAGLFVSGIFSGSLSTISSAISSLAAVTLEDYIKPTLVWRKHGQLNDEKYACYSKLLSVIYGTVCIGLAFLAGTLGGVLQASLSIFGIIGGPLLGLFTLGMYIKWANQKGALAGLTLSLAFSFWMGFGQPRPPIPTLPLNADNCPAHKLTHLEEIFVPQSILSNMEQKTTDQETDYFYLYRISYMWYSVLGFLITFLMGCLCSWIFERLHWDNNDRIYTDCTRTIIKYELFVPPVAKRLRHHQMPTVIITATSSEINNGSVTSSMEGTESPQLSKTIKDTLKQNEPERVQVKVVTKGTCDPDSGKGSMDVLSELGQDEIAQNREHIKRRMLIAERNFCEYTLGFPEIQFAQRYSKDDVIRALLNVISPEIFIPHYWRTEKNCVQFFVDDYSIAQRLQSVERNVQMHDGYRLSIRVRANCPVVSVDEELKEKMKLVMAKRYNPQTKALDMSKFHADPDFRNIFCGLFRSQVMSAALDIIEKNIPDLEALNLNENSLSGLDSFKNVEQRLPNLKILYLGDNNIASLAHLLVLRNVPIMELVLKSNPLRQRYKDHSFYVSEVRRKFPKLVKLDGEELEPQILFDLNDTSSLPRAKASFLCDASGADIIRQFLEQYFIIFDSDNRQPLLDAYHEQAMMSISVPSASQAGRLQSFWKFNRNFRRIVNNEEINKIRQLKVGRLQVVSTLAEWPKTQHDPQSFTVDLTLFTPKLICFTVGGLFKEFESTNNPTGDIRYFQRQFIIVPAGGGFCIRNEMIFVTSAVGLQARAFLKPQQTMPAAGTAATTVAPNSLSSVQNRLQMNQQATTSAAAALIHLPANQPDDATKMQMVQAMSMQSHMNMEWSRKCLEENNWDYNHATFVFDKLQKENKVPPEAFLNKNMEAAKKQDMPPPGGYKKIPYARVPAKTYMTGFQMFAAYGAVTAIGMYIYYLNAKMVLREDIEMRSAQNVIFPVLIAERDREFLKQLRRNRDEEAQLMANVKGWEVGTWYGEPVFKTIPKDKLIPPSYLEFFAHSDSKIRNSRTHVKLWS</sequence>
<dbReference type="InterPro" id="IPR038377">
    <property type="entry name" value="Na/Glc_symporter_sf"/>
</dbReference>
<evidence type="ECO:0000256" key="20">
    <source>
        <dbReference type="SAM" id="MobiDB-lite"/>
    </source>
</evidence>
<evidence type="ECO:0000256" key="17">
    <source>
        <dbReference type="ARBA" id="ARBA00023201"/>
    </source>
</evidence>
<dbReference type="STRING" id="37546.A0A1B0GB42"/>
<keyword evidence="17" id="KW-0739">Sodium transport</keyword>
<dbReference type="Gene3D" id="1.20.1730.10">
    <property type="entry name" value="Sodium/glucose cotransporter"/>
    <property type="match status" value="1"/>
</dbReference>
<dbReference type="InterPro" id="IPR001611">
    <property type="entry name" value="Leu-rich_rpt"/>
</dbReference>
<dbReference type="PROSITE" id="PS50177">
    <property type="entry name" value="NTF2_DOMAIN"/>
    <property type="match status" value="1"/>
</dbReference>
<dbReference type="InterPro" id="IPR005637">
    <property type="entry name" value="TAP_C_dom"/>
</dbReference>
<dbReference type="PANTHER" id="PTHR42985:SF40">
    <property type="entry name" value="LD47995P-RELATED"/>
    <property type="match status" value="1"/>
</dbReference>
<dbReference type="InterPro" id="IPR001734">
    <property type="entry name" value="Na/solute_symporter"/>
</dbReference>
<keyword evidence="16" id="KW-0325">Glycoprotein</keyword>
<dbReference type="GO" id="GO:0015293">
    <property type="term" value="F:symporter activity"/>
    <property type="evidence" value="ECO:0007669"/>
    <property type="project" value="TreeGrafter"/>
</dbReference>
<keyword evidence="7" id="KW-0433">Leucine-rich repeat</keyword>
<evidence type="ECO:0000256" key="4">
    <source>
        <dbReference type="ARBA" id="ARBA00009285"/>
    </source>
</evidence>
<comment type="catalytic activity">
    <reaction evidence="19">
        <text>iodide(out) + 2 Na(+)(out) = iodide(in) + 2 Na(+)(in)</text>
        <dbReference type="Rhea" id="RHEA:71207"/>
        <dbReference type="ChEBI" id="CHEBI:16382"/>
        <dbReference type="ChEBI" id="CHEBI:29101"/>
    </reaction>
</comment>
<dbReference type="FunFam" id="1.10.8.10:FF:000018">
    <property type="entry name" value="Nuclear RNA export factor 1"/>
    <property type="match status" value="1"/>
</dbReference>
<evidence type="ECO:0000256" key="16">
    <source>
        <dbReference type="ARBA" id="ARBA00023180"/>
    </source>
</evidence>
<reference evidence="24" key="1">
    <citation type="submission" date="2020-05" db="UniProtKB">
        <authorList>
            <consortium name="EnsemblMetazoa"/>
        </authorList>
    </citation>
    <scope>IDENTIFICATION</scope>
    <source>
        <strain evidence="24">Yale</strain>
    </source>
</reference>
<evidence type="ECO:0000259" key="22">
    <source>
        <dbReference type="PROSITE" id="PS50177"/>
    </source>
</evidence>
<dbReference type="Pfam" id="PF00474">
    <property type="entry name" value="SSF"/>
    <property type="match status" value="1"/>
</dbReference>
<keyword evidence="15 21" id="KW-0472">Membrane</keyword>
<dbReference type="GO" id="GO:0005737">
    <property type="term" value="C:cytoplasm"/>
    <property type="evidence" value="ECO:0007669"/>
    <property type="project" value="InterPro"/>
</dbReference>
<evidence type="ECO:0000256" key="7">
    <source>
        <dbReference type="ARBA" id="ARBA00022614"/>
    </source>
</evidence>
<feature type="transmembrane region" description="Helical" evidence="21">
    <location>
        <begin position="1334"/>
        <end position="1352"/>
    </location>
</feature>
<keyword evidence="8 21" id="KW-0812">Transmembrane</keyword>
<dbReference type="InterPro" id="IPR032675">
    <property type="entry name" value="LRR_dom_sf"/>
</dbReference>
<dbReference type="SUPFAM" id="SSF46934">
    <property type="entry name" value="UBA-like"/>
    <property type="match status" value="1"/>
</dbReference>
<dbReference type="InterPro" id="IPR057125">
    <property type="entry name" value="NXF1/2/3/5-like_LRR"/>
</dbReference>
<evidence type="ECO:0000256" key="18">
    <source>
        <dbReference type="ARBA" id="ARBA00023242"/>
    </source>
</evidence>
<dbReference type="GO" id="GO:0006814">
    <property type="term" value="P:sodium ion transport"/>
    <property type="evidence" value="ECO:0007669"/>
    <property type="project" value="UniProtKB-KW"/>
</dbReference>
<dbReference type="SUPFAM" id="SSF54928">
    <property type="entry name" value="RNA-binding domain, RBD"/>
    <property type="match status" value="1"/>
</dbReference>
<evidence type="ECO:0000256" key="1">
    <source>
        <dbReference type="ARBA" id="ARBA00004642"/>
    </source>
</evidence>
<keyword evidence="18" id="KW-0539">Nucleus</keyword>
<evidence type="ECO:0000256" key="3">
    <source>
        <dbReference type="ARBA" id="ARBA00006434"/>
    </source>
</evidence>
<dbReference type="InterPro" id="IPR002075">
    <property type="entry name" value="NTF2_dom"/>
</dbReference>
<dbReference type="GO" id="GO:0005635">
    <property type="term" value="C:nuclear envelope"/>
    <property type="evidence" value="ECO:0007669"/>
    <property type="project" value="UniProtKB-ARBA"/>
</dbReference>
<evidence type="ECO:0000259" key="23">
    <source>
        <dbReference type="PROSITE" id="PS51281"/>
    </source>
</evidence>
<dbReference type="PROSITE" id="PS50283">
    <property type="entry name" value="NA_SOLUT_SYMP_3"/>
    <property type="match status" value="1"/>
</dbReference>
<dbReference type="CDD" id="cd11492">
    <property type="entry name" value="SLC5sbd_NIS-SMVT"/>
    <property type="match status" value="1"/>
</dbReference>
<evidence type="ECO:0000256" key="5">
    <source>
        <dbReference type="ARBA" id="ARBA00022448"/>
    </source>
</evidence>
<feature type="transmembrane region" description="Helical" evidence="21">
    <location>
        <begin position="253"/>
        <end position="273"/>
    </location>
</feature>
<dbReference type="InterPro" id="IPR015245">
    <property type="entry name" value="Tap_RNA-bd"/>
</dbReference>
<protein>
    <submittedName>
        <fullName evidence="24">Uncharacterized protein</fullName>
    </submittedName>
</protein>
<feature type="transmembrane region" description="Helical" evidence="21">
    <location>
        <begin position="329"/>
        <end position="350"/>
    </location>
</feature>
<dbReference type="EMBL" id="CCAG010006535">
    <property type="status" value="NOT_ANNOTATED_CDS"/>
    <property type="molecule type" value="Genomic_DNA"/>
</dbReference>
<evidence type="ECO:0000313" key="25">
    <source>
        <dbReference type="Proteomes" id="UP000092444"/>
    </source>
</evidence>
<keyword evidence="25" id="KW-1185">Reference proteome</keyword>
<dbReference type="Gene3D" id="3.80.10.10">
    <property type="entry name" value="Ribonuclease Inhibitor"/>
    <property type="match status" value="1"/>
</dbReference>
<dbReference type="NCBIfam" id="TIGR00813">
    <property type="entry name" value="sss"/>
    <property type="match status" value="1"/>
</dbReference>
<evidence type="ECO:0000256" key="19">
    <source>
        <dbReference type="ARBA" id="ARBA00036099"/>
    </source>
</evidence>
<comment type="similarity">
    <text evidence="3">Belongs to the sodium:solute symporter (SSF) (TC 2.A.21) family.</text>
</comment>
<evidence type="ECO:0000256" key="13">
    <source>
        <dbReference type="ARBA" id="ARBA00023053"/>
    </source>
</evidence>
<dbReference type="CDD" id="cd14342">
    <property type="entry name" value="UBA_TAP-C"/>
    <property type="match status" value="1"/>
</dbReference>
<feature type="transmembrane region" description="Helical" evidence="21">
    <location>
        <begin position="611"/>
        <end position="633"/>
    </location>
</feature>
<dbReference type="InterPro" id="IPR018222">
    <property type="entry name" value="Nuclear_transport_factor_2_euk"/>
</dbReference>
<evidence type="ECO:0000256" key="15">
    <source>
        <dbReference type="ARBA" id="ARBA00023136"/>
    </source>
</evidence>
<dbReference type="InterPro" id="IPR032710">
    <property type="entry name" value="NTF2-like_dom_sf"/>
</dbReference>
<name>A0A1B0GB42_GLOMM</name>
<evidence type="ECO:0000256" key="6">
    <source>
        <dbReference type="ARBA" id="ARBA00022475"/>
    </source>
</evidence>
<keyword evidence="12 21" id="KW-1133">Transmembrane helix</keyword>
<evidence type="ECO:0000256" key="12">
    <source>
        <dbReference type="ARBA" id="ARBA00022989"/>
    </source>
</evidence>
<dbReference type="GO" id="GO:0005886">
    <property type="term" value="C:plasma membrane"/>
    <property type="evidence" value="ECO:0007669"/>
    <property type="project" value="UniProtKB-SubCell"/>
</dbReference>
<keyword evidence="11" id="KW-0694">RNA-binding</keyword>
<dbReference type="GO" id="GO:0006406">
    <property type="term" value="P:mRNA export from nucleus"/>
    <property type="evidence" value="ECO:0007669"/>
    <property type="project" value="InterPro"/>
</dbReference>
<dbReference type="SMART" id="SM00804">
    <property type="entry name" value="TAP_C"/>
    <property type="match status" value="1"/>
</dbReference>